<dbReference type="EMBL" id="CACRXK020009719">
    <property type="protein sequence ID" value="CAB4017822.1"/>
    <property type="molecule type" value="Genomic_DNA"/>
</dbReference>
<feature type="compositionally biased region" description="Polar residues" evidence="1">
    <location>
        <begin position="34"/>
        <end position="55"/>
    </location>
</feature>
<comment type="caution">
    <text evidence="2">The sequence shown here is derived from an EMBL/GenBank/DDBJ whole genome shotgun (WGS) entry which is preliminary data.</text>
</comment>
<organism evidence="2 3">
    <name type="scientific">Paramuricea clavata</name>
    <name type="common">Red gorgonian</name>
    <name type="synonym">Violescent sea-whip</name>
    <dbReference type="NCBI Taxonomy" id="317549"/>
    <lineage>
        <taxon>Eukaryota</taxon>
        <taxon>Metazoa</taxon>
        <taxon>Cnidaria</taxon>
        <taxon>Anthozoa</taxon>
        <taxon>Octocorallia</taxon>
        <taxon>Malacalcyonacea</taxon>
        <taxon>Plexauridae</taxon>
        <taxon>Paramuricea</taxon>
    </lineage>
</organism>
<evidence type="ECO:0000313" key="3">
    <source>
        <dbReference type="Proteomes" id="UP001152795"/>
    </source>
</evidence>
<reference evidence="2" key="1">
    <citation type="submission" date="2020-04" db="EMBL/GenBank/DDBJ databases">
        <authorList>
            <person name="Alioto T."/>
            <person name="Alioto T."/>
            <person name="Gomez Garrido J."/>
        </authorList>
    </citation>
    <scope>NUCLEOTIDE SEQUENCE</scope>
    <source>
        <strain evidence="2">A484AB</strain>
    </source>
</reference>
<gene>
    <name evidence="2" type="ORF">PACLA_8A087347</name>
</gene>
<feature type="region of interest" description="Disordered" evidence="1">
    <location>
        <begin position="32"/>
        <end position="95"/>
    </location>
</feature>
<proteinExistence type="predicted"/>
<dbReference type="OrthoDB" id="5990014at2759"/>
<protein>
    <submittedName>
        <fullName evidence="2">Uncharacterized protein</fullName>
    </submittedName>
</protein>
<name>A0A6S7JMP4_PARCT</name>
<dbReference type="AlphaFoldDB" id="A0A6S7JMP4"/>
<dbReference type="Proteomes" id="UP001152795">
    <property type="component" value="Unassembled WGS sequence"/>
</dbReference>
<evidence type="ECO:0000256" key="1">
    <source>
        <dbReference type="SAM" id="MobiDB-lite"/>
    </source>
</evidence>
<evidence type="ECO:0000313" key="2">
    <source>
        <dbReference type="EMBL" id="CAB4017822.1"/>
    </source>
</evidence>
<sequence>MAGKTFTNKYELLKNVIKQWKLGVEVERFPLTETGDTTKPSQQNSQDLGDIQSTKIKSHEDLPESAPSSTKSEYDFIKMPPKMRKRGRPKGAELTAIGLPKCKRSKDDGQKLLPLSKLKVGEKSWIILECLTGKLAAAECLSGKRLLGDDDL</sequence>
<accession>A0A6S7JMP4</accession>
<keyword evidence="3" id="KW-1185">Reference proteome</keyword>